<dbReference type="GO" id="GO:0005524">
    <property type="term" value="F:ATP binding"/>
    <property type="evidence" value="ECO:0007669"/>
    <property type="project" value="UniProtKB-UniRule"/>
</dbReference>
<evidence type="ECO:0000256" key="9">
    <source>
        <dbReference type="ARBA" id="ARBA00022777"/>
    </source>
</evidence>
<comment type="cofactor">
    <cofactor evidence="1">
        <name>FMN</name>
        <dbReference type="ChEBI" id="CHEBI:58210"/>
    </cofactor>
</comment>
<keyword evidence="4" id="KW-0723">Serine/threonine-protein kinase</keyword>
<dbReference type="Pfam" id="PF13426">
    <property type="entry name" value="PAS_9"/>
    <property type="match status" value="2"/>
</dbReference>
<feature type="domain" description="PAC" evidence="19">
    <location>
        <begin position="104"/>
        <end position="158"/>
    </location>
</feature>
<evidence type="ECO:0000256" key="14">
    <source>
        <dbReference type="ARBA" id="ARBA00048679"/>
    </source>
</evidence>
<evidence type="ECO:0000259" key="19">
    <source>
        <dbReference type="PROSITE" id="PS50113"/>
    </source>
</evidence>
<dbReference type="PROSITE" id="PS50112">
    <property type="entry name" value="PAS"/>
    <property type="match status" value="1"/>
</dbReference>
<keyword evidence="6" id="KW-0716">Sensory transduction</keyword>
<organism evidence="20">
    <name type="scientific">Lindsaea linearis</name>
    <dbReference type="NCBI Taxonomy" id="641179"/>
    <lineage>
        <taxon>Eukaryota</taxon>
        <taxon>Viridiplantae</taxon>
        <taxon>Streptophyta</taxon>
        <taxon>Embryophyta</taxon>
        <taxon>Tracheophyta</taxon>
        <taxon>Polypodiopsida</taxon>
        <taxon>Polypodiidae</taxon>
        <taxon>Polypodiales</taxon>
        <taxon>Lindsaeineae</taxon>
        <taxon>Lindsaeaceae</taxon>
        <taxon>Lindsaea</taxon>
    </lineage>
</organism>
<dbReference type="InterPro" id="IPR008271">
    <property type="entry name" value="Ser/Thr_kinase_AS"/>
</dbReference>
<keyword evidence="5" id="KW-0600">Photoreceptor protein</keyword>
<evidence type="ECO:0000256" key="1">
    <source>
        <dbReference type="ARBA" id="ARBA00001917"/>
    </source>
</evidence>
<comment type="similarity">
    <text evidence="2">Belongs to the protein kinase superfamily. AGC Ser/Thr protein kinase family.</text>
</comment>
<keyword evidence="12" id="KW-0675">Receptor</keyword>
<reference evidence="20" key="1">
    <citation type="journal article" date="2016" name="Proc. Natl. Acad. Sci. U.S.A.">
        <title>Functional and topological diversity of LOV domain photoreceptors.</title>
        <authorList>
            <person name="Glantz S.T."/>
            <person name="Carpenter E.J."/>
            <person name="Melkonian M."/>
            <person name="Gardner K.H."/>
            <person name="Boyden E.S."/>
            <person name="Wong G.K."/>
            <person name="Chow B.Y."/>
        </authorList>
    </citation>
    <scope>NUCLEOTIDE SEQUENCE</scope>
    <source>
        <strain evidence="20">NOKI_2004178</strain>
    </source>
</reference>
<keyword evidence="7" id="KW-0808">Transferase</keyword>
<evidence type="ECO:0000259" key="18">
    <source>
        <dbReference type="PROSITE" id="PS50112"/>
    </source>
</evidence>
<keyword evidence="10 15" id="KW-0067">ATP-binding</keyword>
<comment type="catalytic activity">
    <reaction evidence="14">
        <text>L-seryl-[protein] + ATP = O-phospho-L-seryl-[protein] + ADP + H(+)</text>
        <dbReference type="Rhea" id="RHEA:17989"/>
        <dbReference type="Rhea" id="RHEA-COMP:9863"/>
        <dbReference type="Rhea" id="RHEA-COMP:11604"/>
        <dbReference type="ChEBI" id="CHEBI:15378"/>
        <dbReference type="ChEBI" id="CHEBI:29999"/>
        <dbReference type="ChEBI" id="CHEBI:30616"/>
        <dbReference type="ChEBI" id="CHEBI:83421"/>
        <dbReference type="ChEBI" id="CHEBI:456216"/>
        <dbReference type="EC" id="2.7.11.1"/>
    </reaction>
</comment>
<dbReference type="SUPFAM" id="SSF56112">
    <property type="entry name" value="Protein kinase-like (PK-like)"/>
    <property type="match status" value="1"/>
</dbReference>
<dbReference type="GO" id="GO:0009882">
    <property type="term" value="F:blue light photoreceptor activity"/>
    <property type="evidence" value="ECO:0007669"/>
    <property type="project" value="UniProtKB-ARBA"/>
</dbReference>
<dbReference type="NCBIfam" id="TIGR00229">
    <property type="entry name" value="sensory_box"/>
    <property type="match status" value="2"/>
</dbReference>
<feature type="region of interest" description="Disordered" evidence="16">
    <location>
        <begin position="802"/>
        <end position="853"/>
    </location>
</feature>
<keyword evidence="9" id="KW-0418">Kinase</keyword>
<evidence type="ECO:0000256" key="6">
    <source>
        <dbReference type="ARBA" id="ARBA00022606"/>
    </source>
</evidence>
<dbReference type="InterPro" id="IPR017441">
    <property type="entry name" value="Protein_kinase_ATP_BS"/>
</dbReference>
<dbReference type="PROSITE" id="PS50011">
    <property type="entry name" value="PROTEIN_KINASE_DOM"/>
    <property type="match status" value="1"/>
</dbReference>
<dbReference type="CDD" id="cd00130">
    <property type="entry name" value="PAS"/>
    <property type="match status" value="2"/>
</dbReference>
<evidence type="ECO:0000256" key="10">
    <source>
        <dbReference type="ARBA" id="ARBA00022840"/>
    </source>
</evidence>
<evidence type="ECO:0000256" key="16">
    <source>
        <dbReference type="SAM" id="MobiDB-lite"/>
    </source>
</evidence>
<dbReference type="InterPro" id="IPR011009">
    <property type="entry name" value="Kinase-like_dom_sf"/>
</dbReference>
<comment type="catalytic activity">
    <reaction evidence="13">
        <text>L-threonyl-[protein] + ATP = O-phospho-L-threonyl-[protein] + ADP + H(+)</text>
        <dbReference type="Rhea" id="RHEA:46608"/>
        <dbReference type="Rhea" id="RHEA-COMP:11060"/>
        <dbReference type="Rhea" id="RHEA-COMP:11605"/>
        <dbReference type="ChEBI" id="CHEBI:15378"/>
        <dbReference type="ChEBI" id="CHEBI:30013"/>
        <dbReference type="ChEBI" id="CHEBI:30616"/>
        <dbReference type="ChEBI" id="CHEBI:61977"/>
        <dbReference type="ChEBI" id="CHEBI:456216"/>
        <dbReference type="EC" id="2.7.11.1"/>
    </reaction>
</comment>
<evidence type="ECO:0000259" key="17">
    <source>
        <dbReference type="PROSITE" id="PS50011"/>
    </source>
</evidence>
<dbReference type="PANTHER" id="PTHR45637">
    <property type="entry name" value="FLIPPASE KINASE 1-RELATED"/>
    <property type="match status" value="1"/>
</dbReference>
<dbReference type="Gene3D" id="3.30.450.20">
    <property type="entry name" value="PAS domain"/>
    <property type="match status" value="2"/>
</dbReference>
<dbReference type="PROSITE" id="PS00107">
    <property type="entry name" value="PROTEIN_KINASE_ATP"/>
    <property type="match status" value="1"/>
</dbReference>
<feature type="region of interest" description="Disordered" evidence="16">
    <location>
        <begin position="192"/>
        <end position="232"/>
    </location>
</feature>
<dbReference type="SMART" id="SM00086">
    <property type="entry name" value="PAC"/>
    <property type="match status" value="2"/>
</dbReference>
<dbReference type="SMART" id="SM00220">
    <property type="entry name" value="S_TKc"/>
    <property type="match status" value="1"/>
</dbReference>
<dbReference type="SUPFAM" id="SSF55785">
    <property type="entry name" value="PYP-like sensor domain (PAS domain)"/>
    <property type="match status" value="2"/>
</dbReference>
<dbReference type="PROSITE" id="PS00108">
    <property type="entry name" value="PROTEIN_KINASE_ST"/>
    <property type="match status" value="1"/>
</dbReference>
<dbReference type="Gene3D" id="3.30.200.20">
    <property type="entry name" value="Phosphorylase Kinase, domain 1"/>
    <property type="match status" value="1"/>
</dbReference>
<keyword evidence="11" id="KW-0157">Chromophore</keyword>
<dbReference type="InterPro" id="IPR000700">
    <property type="entry name" value="PAS-assoc_C"/>
</dbReference>
<dbReference type="InterPro" id="IPR035965">
    <property type="entry name" value="PAS-like_dom_sf"/>
</dbReference>
<protein>
    <recommendedName>
        <fullName evidence="3">non-specific serine/threonine protein kinase</fullName>
        <ecNumber evidence="3">2.7.11.1</ecNumber>
    </recommendedName>
</protein>
<evidence type="ECO:0000313" key="20">
    <source>
        <dbReference type="EMBL" id="AML78027.1"/>
    </source>
</evidence>
<feature type="compositionally biased region" description="Polar residues" evidence="16">
    <location>
        <begin position="843"/>
        <end position="853"/>
    </location>
</feature>
<dbReference type="Pfam" id="PF00069">
    <property type="entry name" value="Pkinase"/>
    <property type="match status" value="1"/>
</dbReference>
<evidence type="ECO:0000256" key="3">
    <source>
        <dbReference type="ARBA" id="ARBA00012513"/>
    </source>
</evidence>
<dbReference type="SMART" id="SM00091">
    <property type="entry name" value="PAS"/>
    <property type="match status" value="2"/>
</dbReference>
<feature type="compositionally biased region" description="Polar residues" evidence="16">
    <location>
        <begin position="199"/>
        <end position="212"/>
    </location>
</feature>
<dbReference type="FunFam" id="3.30.200.20:FF:000133">
    <property type="entry name" value="LOV domain-containing protein"/>
    <property type="match status" value="1"/>
</dbReference>
<name>A0A126WZX6_9MONI</name>
<dbReference type="InterPro" id="IPR000014">
    <property type="entry name" value="PAS"/>
</dbReference>
<keyword evidence="8 15" id="KW-0547">Nucleotide-binding</keyword>
<dbReference type="CDD" id="cd05574">
    <property type="entry name" value="STKc_phototropin_like"/>
    <property type="match status" value="1"/>
</dbReference>
<dbReference type="AlphaFoldDB" id="A0A126WZX6"/>
<dbReference type="FunFam" id="1.10.510.10:FF:000265">
    <property type="entry name" value="Putative LOV domain-containing protein"/>
    <property type="match status" value="1"/>
</dbReference>
<feature type="domain" description="PAS" evidence="18">
    <location>
        <begin position="56"/>
        <end position="102"/>
    </location>
</feature>
<dbReference type="EC" id="2.7.11.1" evidence="3"/>
<dbReference type="FunFam" id="3.30.450.20:FF:000036">
    <property type="entry name" value="Putative LOV domain-containing protein"/>
    <property type="match status" value="1"/>
</dbReference>
<feature type="domain" description="PAC" evidence="19">
    <location>
        <begin position="358"/>
        <end position="412"/>
    </location>
</feature>
<dbReference type="InterPro" id="IPR000719">
    <property type="entry name" value="Prot_kinase_dom"/>
</dbReference>
<dbReference type="InterPro" id="IPR001610">
    <property type="entry name" value="PAC"/>
</dbReference>
<dbReference type="GO" id="GO:0004674">
    <property type="term" value="F:protein serine/threonine kinase activity"/>
    <property type="evidence" value="ECO:0007669"/>
    <property type="project" value="UniProtKB-KW"/>
</dbReference>
<evidence type="ECO:0000256" key="5">
    <source>
        <dbReference type="ARBA" id="ARBA00022543"/>
    </source>
</evidence>
<evidence type="ECO:0000256" key="8">
    <source>
        <dbReference type="ARBA" id="ARBA00022741"/>
    </source>
</evidence>
<dbReference type="EMBL" id="KU700196">
    <property type="protein sequence ID" value="AML78027.1"/>
    <property type="molecule type" value="mRNA"/>
</dbReference>
<proteinExistence type="evidence at transcript level"/>
<evidence type="ECO:0000256" key="13">
    <source>
        <dbReference type="ARBA" id="ARBA00047899"/>
    </source>
</evidence>
<evidence type="ECO:0000256" key="15">
    <source>
        <dbReference type="PROSITE-ProRule" id="PRU10141"/>
    </source>
</evidence>
<feature type="binding site" evidence="15">
    <location>
        <position position="523"/>
    </location>
    <ligand>
        <name>ATP</name>
        <dbReference type="ChEBI" id="CHEBI:30616"/>
    </ligand>
</feature>
<dbReference type="PROSITE" id="PS50113">
    <property type="entry name" value="PAC"/>
    <property type="match status" value="2"/>
</dbReference>
<accession>A0A126WZX6</accession>
<evidence type="ECO:0000256" key="12">
    <source>
        <dbReference type="ARBA" id="ARBA00023170"/>
    </source>
</evidence>
<evidence type="ECO:0000256" key="11">
    <source>
        <dbReference type="ARBA" id="ARBA00022991"/>
    </source>
</evidence>
<feature type="domain" description="Protein kinase" evidence="17">
    <location>
        <begin position="494"/>
        <end position="781"/>
    </location>
</feature>
<evidence type="ECO:0000256" key="4">
    <source>
        <dbReference type="ARBA" id="ARBA00022527"/>
    </source>
</evidence>
<evidence type="ECO:0000256" key="2">
    <source>
        <dbReference type="ARBA" id="ARBA00009903"/>
    </source>
</evidence>
<dbReference type="Gene3D" id="1.10.510.10">
    <property type="entry name" value="Transferase(Phosphotransferase) domain 1"/>
    <property type="match status" value="1"/>
</dbReference>
<evidence type="ECO:0000256" key="7">
    <source>
        <dbReference type="ARBA" id="ARBA00022679"/>
    </source>
</evidence>
<sequence length="853" mass="95299">MKLPPGLAQEWMEAIRGTGDGAGAGGGGQPFDWDAISVFQHTSFVVVDALKPDLPIIFASTGFFNLTGYTSREVIGGNCRFLQGPDTNPADVARIRQALANGAGTFCDRLLNYRKDGSSFWNLLTIAPIKDDTGSIVNFVGVQLEVSKYTEGARANSLRPNGLPHSLIKYDTRHQDKVSAFVAQLVAALTKPEKAETPRPSSTMRLPLTGQTIEPLPQPAAMPREGGGKIRKHRSSSFLSLVGIPEKEKDIPEEDELPEPEVIMVDDASVGRPESLDDPERIRRGIDLATTLERIRKSFVITDPRLPDNPIVFASDRFLELTEYSREEVLGNNCRFLQGRGTDRKAVQLIRDAVKEQRDVTVQLLNYTKSGRPFWNLFHLQAMRDEKGDLQYFIGVQQETVAPRPVHQPLGVPDVLPDRVEQEKAMVVRATAQNVDAAARELPDANLVPDHLWAPHSKVVIPLPHSKMNNSSWYAIRRVQRRLRRFERLGLKHFRPIKPLGSGDTGSVHLVELRGTGQVFALKAMDKSMMLQRNKVHRVIAEREILAMMDHPFLPTLYASFQTNTHVCLITDFCPGGDLFLLQDRQPTKTLSERAARFYAAEVVVALEYLHCMGVIYRDLKPENVLLQKNGHILLTDFDLSFLTSCSAQLILHGGKGRSRRSKRRRRVTFCAEPHVSSNSFVGTEEYIAPEIITGEPHSSGVDWWALGILLYEMLYGRTPFVGRNRQKTFFNVLNKELIFPSSIPVSLAGRQLIAGLLQRDPTTRLGALRGASDVKKHPFFRGINWPLIRWRKSPATLARNLSNANSVDEGDSDSGNKDGRSGNPWKGRNSKLGTTHKEARYSGSTETFQDTF</sequence>